<dbReference type="GO" id="GO:0004312">
    <property type="term" value="F:fatty acid synthase activity"/>
    <property type="evidence" value="ECO:0007669"/>
    <property type="project" value="TreeGrafter"/>
</dbReference>
<dbReference type="Gene3D" id="3.40.366.10">
    <property type="entry name" value="Malonyl-Coenzyme A Acyl Carrier Protein, domain 2"/>
    <property type="match status" value="1"/>
</dbReference>
<proteinExistence type="predicted"/>
<dbReference type="SUPFAM" id="SSF52151">
    <property type="entry name" value="FabD/lysophospholipase-like"/>
    <property type="match status" value="1"/>
</dbReference>
<dbReference type="Pfam" id="PF00698">
    <property type="entry name" value="Acyl_transf_1"/>
    <property type="match status" value="1"/>
</dbReference>
<keyword evidence="1" id="KW-0596">Phosphopantetheine</keyword>
<keyword evidence="5" id="KW-1185">Reference proteome</keyword>
<evidence type="ECO:0000313" key="5">
    <source>
        <dbReference type="Proteomes" id="UP000198287"/>
    </source>
</evidence>
<dbReference type="InterPro" id="IPR014043">
    <property type="entry name" value="Acyl_transferase_dom"/>
</dbReference>
<evidence type="ECO:0000256" key="1">
    <source>
        <dbReference type="ARBA" id="ARBA00022450"/>
    </source>
</evidence>
<protein>
    <submittedName>
        <fullName evidence="4">Putative inactive phenolphthiocerol synthesis polyketide synthase type I Pks1</fullName>
    </submittedName>
</protein>
<gene>
    <name evidence="4" type="ORF">Fcan01_20911</name>
</gene>
<dbReference type="OrthoDB" id="6769069at2759"/>
<dbReference type="Proteomes" id="UP000198287">
    <property type="component" value="Unassembled WGS sequence"/>
</dbReference>
<comment type="caution">
    <text evidence="4">The sequence shown here is derived from an EMBL/GenBank/DDBJ whole genome shotgun (WGS) entry which is preliminary data.</text>
</comment>
<reference evidence="4 5" key="1">
    <citation type="submission" date="2015-12" db="EMBL/GenBank/DDBJ databases">
        <title>The genome of Folsomia candida.</title>
        <authorList>
            <person name="Faddeeva A."/>
            <person name="Derks M.F."/>
            <person name="Anvar Y."/>
            <person name="Smit S."/>
            <person name="Van Straalen N."/>
            <person name="Roelofs D."/>
        </authorList>
    </citation>
    <scope>NUCLEOTIDE SEQUENCE [LARGE SCALE GENOMIC DNA]</scope>
    <source>
        <strain evidence="4 5">VU population</strain>
        <tissue evidence="4">Whole body</tissue>
    </source>
</reference>
<dbReference type="EMBL" id="LNIX01000019">
    <property type="protein sequence ID" value="OXA44776.1"/>
    <property type="molecule type" value="Genomic_DNA"/>
</dbReference>
<dbReference type="InterPro" id="IPR016035">
    <property type="entry name" value="Acyl_Trfase/lysoPLipase"/>
</dbReference>
<dbReference type="GO" id="GO:0006633">
    <property type="term" value="P:fatty acid biosynthetic process"/>
    <property type="evidence" value="ECO:0007669"/>
    <property type="project" value="TreeGrafter"/>
</dbReference>
<dbReference type="InterPro" id="IPR050091">
    <property type="entry name" value="PKS_NRPS_Biosynth_Enz"/>
</dbReference>
<dbReference type="SMART" id="SM00827">
    <property type="entry name" value="PKS_AT"/>
    <property type="match status" value="1"/>
</dbReference>
<dbReference type="InterPro" id="IPR001227">
    <property type="entry name" value="Ac_transferase_dom_sf"/>
</dbReference>
<dbReference type="PANTHER" id="PTHR43775:SF37">
    <property type="entry name" value="SI:DKEY-61P9.11"/>
    <property type="match status" value="1"/>
</dbReference>
<evidence type="ECO:0000259" key="3">
    <source>
        <dbReference type="SMART" id="SM00827"/>
    </source>
</evidence>
<dbReference type="PANTHER" id="PTHR43775">
    <property type="entry name" value="FATTY ACID SYNTHASE"/>
    <property type="match status" value="1"/>
</dbReference>
<dbReference type="Gene3D" id="3.30.70.3290">
    <property type="match status" value="1"/>
</dbReference>
<sequence length="455" mass="51460">MDKMEGIAYGMMDFMSKPFVDPDTAGWSRVKESLEKDNVKLFHVSASDKPELIKYLDNAPNFESVPHPGKFRTAALYRNKTDLFATIEEIVQIADSLQPIPASKPKLCFLITCQGTHYPAMGKQLYAESPVFRKHFDFCAVHVLKEYDIDVKSFLEWDVVPGVVPEWMESPIKFLPYLLALEYALFKQWEEWGIKPDYVLGLSFGEYGAAVFAGMITIEEAFKLIMTRIILMTENIKEEAFCVSQMGMTKYAEILAEAKTAVGMEEMWLDVSAINSPVQTCVVGHLKYVNQFAATCKKHWIKTLIKEYHPYHSSLTKPILPEFLKTTSSIRYVPGTAKFISTVDGKLWETLDPNYFLDHLTGPVMSIGAVETALAEGVTHFVEVGPHPIIIQMVKDILQNNDPHAENKYTFVTSMTRKEDDRLALLNSVGRLYTAGYDVNWENVDKFQGQGGGQL</sequence>
<organism evidence="4 5">
    <name type="scientific">Folsomia candida</name>
    <name type="common">Springtail</name>
    <dbReference type="NCBI Taxonomy" id="158441"/>
    <lineage>
        <taxon>Eukaryota</taxon>
        <taxon>Metazoa</taxon>
        <taxon>Ecdysozoa</taxon>
        <taxon>Arthropoda</taxon>
        <taxon>Hexapoda</taxon>
        <taxon>Collembola</taxon>
        <taxon>Entomobryomorpha</taxon>
        <taxon>Isotomoidea</taxon>
        <taxon>Isotomidae</taxon>
        <taxon>Proisotominae</taxon>
        <taxon>Folsomia</taxon>
    </lineage>
</organism>
<keyword evidence="2" id="KW-0597">Phosphoprotein</keyword>
<dbReference type="STRING" id="158441.A0A226DKP5"/>
<name>A0A226DKP5_FOLCA</name>
<dbReference type="AlphaFoldDB" id="A0A226DKP5"/>
<evidence type="ECO:0000256" key="2">
    <source>
        <dbReference type="ARBA" id="ARBA00022553"/>
    </source>
</evidence>
<feature type="domain" description="Malonyl-CoA:ACP transacylase (MAT)" evidence="3">
    <location>
        <begin position="110"/>
        <end position="419"/>
    </location>
</feature>
<evidence type="ECO:0000313" key="4">
    <source>
        <dbReference type="EMBL" id="OXA44776.1"/>
    </source>
</evidence>
<accession>A0A226DKP5</accession>
<dbReference type="Gene3D" id="3.30.70.250">
    <property type="entry name" value="Malonyl-CoA ACP transacylase, ACP-binding"/>
    <property type="match status" value="1"/>
</dbReference>